<dbReference type="Proteomes" id="UP000056905">
    <property type="component" value="Chromosome"/>
</dbReference>
<evidence type="ECO:0000313" key="2">
    <source>
        <dbReference type="EMBL" id="ALL13525.1"/>
    </source>
</evidence>
<proteinExistence type="predicted"/>
<sequence>MRTLMMAAVLALGISGAALADPMASAYGNTVTITYPNGAVAKMHIDADGTYVTKTPDGASSKGTWKIDGGNTCFSQTEPAPPAGMAANCSPTAEKKVGDSWTAPGPNGSTITVAIVAGR</sequence>
<protein>
    <submittedName>
        <fullName evidence="2">Uncharacterized protein</fullName>
    </submittedName>
</protein>
<feature type="chain" id="PRO_5006052580" evidence="1">
    <location>
        <begin position="21"/>
        <end position="119"/>
    </location>
</feature>
<feature type="signal peptide" evidence="1">
    <location>
        <begin position="1"/>
        <end position="20"/>
    </location>
</feature>
<name>A0A0P0NZV0_9CAUL</name>
<keyword evidence="3" id="KW-1185">Reference proteome</keyword>
<dbReference type="OrthoDB" id="8449377at2"/>
<reference evidence="2 3" key="1">
    <citation type="submission" date="2015-10" db="EMBL/GenBank/DDBJ databases">
        <title>Conservation of the essential genome among Caulobacter and Brevundimonas species.</title>
        <authorList>
            <person name="Scott D."/>
            <person name="Ely B."/>
        </authorList>
    </citation>
    <scope>NUCLEOTIDE SEQUENCE [LARGE SCALE GENOMIC DNA]</scope>
    <source>
        <strain evidence="2 3">CB4</strain>
    </source>
</reference>
<keyword evidence="1" id="KW-0732">Signal</keyword>
<dbReference type="EMBL" id="CP013002">
    <property type="protein sequence ID" value="ALL13525.1"/>
    <property type="molecule type" value="Genomic_DNA"/>
</dbReference>
<dbReference type="RefSeq" id="WP_062146603.1">
    <property type="nucleotide sequence ID" value="NZ_CP013002.1"/>
</dbReference>
<accession>A0A0P0NZV0</accession>
<dbReference type="KEGG" id="chq:AQ619_09270"/>
<evidence type="ECO:0000313" key="3">
    <source>
        <dbReference type="Proteomes" id="UP000056905"/>
    </source>
</evidence>
<dbReference type="AlphaFoldDB" id="A0A0P0NZV0"/>
<evidence type="ECO:0000256" key="1">
    <source>
        <dbReference type="SAM" id="SignalP"/>
    </source>
</evidence>
<gene>
    <name evidence="2" type="ORF">AQ619_09270</name>
</gene>
<dbReference type="STRING" id="69395.AQ619_09270"/>
<organism evidence="2 3">
    <name type="scientific">Caulobacter henricii</name>
    <dbReference type="NCBI Taxonomy" id="69395"/>
    <lineage>
        <taxon>Bacteria</taxon>
        <taxon>Pseudomonadati</taxon>
        <taxon>Pseudomonadota</taxon>
        <taxon>Alphaproteobacteria</taxon>
        <taxon>Caulobacterales</taxon>
        <taxon>Caulobacteraceae</taxon>
        <taxon>Caulobacter</taxon>
    </lineage>
</organism>